<dbReference type="GO" id="GO:0005886">
    <property type="term" value="C:plasma membrane"/>
    <property type="evidence" value="ECO:0007669"/>
    <property type="project" value="TreeGrafter"/>
</dbReference>
<dbReference type="EMBL" id="CM014089">
    <property type="protein sequence ID" value="TKS79536.1"/>
    <property type="molecule type" value="Genomic_DNA"/>
</dbReference>
<dbReference type="GO" id="GO:0031032">
    <property type="term" value="P:actomyosin structure organization"/>
    <property type="evidence" value="ECO:0007669"/>
    <property type="project" value="TreeGrafter"/>
</dbReference>
<dbReference type="SUPFAM" id="SSF50729">
    <property type="entry name" value="PH domain-like"/>
    <property type="match status" value="1"/>
</dbReference>
<feature type="domain" description="FERM adjacent" evidence="3">
    <location>
        <begin position="292"/>
        <end position="338"/>
    </location>
</feature>
<gene>
    <name evidence="5" type="ORF">D9C73_014234</name>
</gene>
<feature type="compositionally biased region" description="Acidic residues" evidence="1">
    <location>
        <begin position="862"/>
        <end position="876"/>
    </location>
</feature>
<dbReference type="PANTHER" id="PTHR23280">
    <property type="entry name" value="4.1 G PROTEIN"/>
    <property type="match status" value="1"/>
</dbReference>
<dbReference type="Pfam" id="PF04382">
    <property type="entry name" value="SAB"/>
    <property type="match status" value="1"/>
</dbReference>
<feature type="region of interest" description="Disordered" evidence="1">
    <location>
        <begin position="621"/>
        <end position="691"/>
    </location>
</feature>
<evidence type="ECO:0000313" key="6">
    <source>
        <dbReference type="Proteomes" id="UP000298787"/>
    </source>
</evidence>
<dbReference type="InterPro" id="IPR019749">
    <property type="entry name" value="Band_41_domain"/>
</dbReference>
<feature type="region of interest" description="Disordered" evidence="1">
    <location>
        <begin position="933"/>
        <end position="1042"/>
    </location>
</feature>
<evidence type="ECO:0000259" key="4">
    <source>
        <dbReference type="SMART" id="SM01196"/>
    </source>
</evidence>
<feature type="compositionally biased region" description="Acidic residues" evidence="1">
    <location>
        <begin position="1240"/>
        <end position="1253"/>
    </location>
</feature>
<dbReference type="InterPro" id="IPR018980">
    <property type="entry name" value="FERM_PH-like_C"/>
</dbReference>
<feature type="region of interest" description="Disordered" evidence="1">
    <location>
        <begin position="405"/>
        <end position="463"/>
    </location>
</feature>
<evidence type="ECO:0000313" key="5">
    <source>
        <dbReference type="EMBL" id="TKS79536.1"/>
    </source>
</evidence>
<dbReference type="InterPro" id="IPR008379">
    <property type="entry name" value="Band_4.1_C"/>
</dbReference>
<dbReference type="SMART" id="SM01196">
    <property type="entry name" value="FERM_C"/>
    <property type="match status" value="1"/>
</dbReference>
<dbReference type="GO" id="GO:0030866">
    <property type="term" value="P:cortical actin cytoskeleton organization"/>
    <property type="evidence" value="ECO:0007669"/>
    <property type="project" value="InterPro"/>
</dbReference>
<feature type="region of interest" description="Disordered" evidence="1">
    <location>
        <begin position="1128"/>
        <end position="1149"/>
    </location>
</feature>
<dbReference type="CDD" id="cd14473">
    <property type="entry name" value="FERM_B-lobe"/>
    <property type="match status" value="1"/>
</dbReference>
<feature type="region of interest" description="Disordered" evidence="1">
    <location>
        <begin position="720"/>
        <end position="742"/>
    </location>
</feature>
<dbReference type="InterPro" id="IPR035963">
    <property type="entry name" value="FERM_2"/>
</dbReference>
<evidence type="ECO:0000259" key="3">
    <source>
        <dbReference type="SMART" id="SM01195"/>
    </source>
</evidence>
<dbReference type="SMART" id="SM01195">
    <property type="entry name" value="FA"/>
    <property type="match status" value="1"/>
</dbReference>
<feature type="compositionally biased region" description="Polar residues" evidence="1">
    <location>
        <begin position="941"/>
        <end position="956"/>
    </location>
</feature>
<proteinExistence type="predicted"/>
<feature type="domain" description="Band 4.1" evidence="2">
    <location>
        <begin position="81"/>
        <end position="309"/>
    </location>
</feature>
<reference evidence="5 6" key="1">
    <citation type="submission" date="2019-01" db="EMBL/GenBank/DDBJ databases">
        <title>Genome Assembly of Collichthys lucidus.</title>
        <authorList>
            <person name="Cai M."/>
            <person name="Xiao S."/>
        </authorList>
    </citation>
    <scope>NUCLEOTIDE SEQUENCE [LARGE SCALE GENOMIC DNA]</scope>
    <source>
        <strain evidence="5">JT15FE1705JMU</strain>
        <tissue evidence="5">Muscle</tissue>
    </source>
</reference>
<dbReference type="Proteomes" id="UP000298787">
    <property type="component" value="Chromosome 12"/>
</dbReference>
<dbReference type="SUPFAM" id="SSF47031">
    <property type="entry name" value="Second domain of FERM"/>
    <property type="match status" value="1"/>
</dbReference>
<feature type="compositionally biased region" description="Low complexity" evidence="1">
    <location>
        <begin position="1296"/>
        <end position="1311"/>
    </location>
</feature>
<dbReference type="GO" id="GO:0005856">
    <property type="term" value="C:cytoskeleton"/>
    <property type="evidence" value="ECO:0007669"/>
    <property type="project" value="InterPro"/>
</dbReference>
<dbReference type="STRING" id="240159.A0A4U5UW77"/>
<dbReference type="Pfam" id="PF09380">
    <property type="entry name" value="FERM_C"/>
    <property type="match status" value="1"/>
</dbReference>
<feature type="compositionally biased region" description="Basic and acidic residues" evidence="1">
    <location>
        <begin position="9"/>
        <end position="27"/>
    </location>
</feature>
<dbReference type="SUPFAM" id="SSF54236">
    <property type="entry name" value="Ubiquitin-like"/>
    <property type="match status" value="1"/>
</dbReference>
<dbReference type="Pfam" id="PF05902">
    <property type="entry name" value="4_1_CTD"/>
    <property type="match status" value="1"/>
</dbReference>
<dbReference type="Pfam" id="PF08736">
    <property type="entry name" value="FA"/>
    <property type="match status" value="1"/>
</dbReference>
<dbReference type="Gene3D" id="1.20.80.60">
    <property type="match status" value="1"/>
</dbReference>
<feature type="compositionally biased region" description="Acidic residues" evidence="1">
    <location>
        <begin position="1196"/>
        <end position="1206"/>
    </location>
</feature>
<accession>A0A4U5UW77</accession>
<feature type="compositionally biased region" description="Basic residues" evidence="1">
    <location>
        <begin position="436"/>
        <end position="449"/>
    </location>
</feature>
<feature type="compositionally biased region" description="Polar residues" evidence="1">
    <location>
        <begin position="636"/>
        <end position="652"/>
    </location>
</feature>
<dbReference type="InterPro" id="IPR014847">
    <property type="entry name" value="FA"/>
</dbReference>
<dbReference type="SMART" id="SM00295">
    <property type="entry name" value="B41"/>
    <property type="match status" value="1"/>
</dbReference>
<organism evidence="5 6">
    <name type="scientific">Collichthys lucidus</name>
    <name type="common">Big head croaker</name>
    <name type="synonym">Sciaena lucida</name>
    <dbReference type="NCBI Taxonomy" id="240159"/>
    <lineage>
        <taxon>Eukaryota</taxon>
        <taxon>Metazoa</taxon>
        <taxon>Chordata</taxon>
        <taxon>Craniata</taxon>
        <taxon>Vertebrata</taxon>
        <taxon>Euteleostomi</taxon>
        <taxon>Actinopterygii</taxon>
        <taxon>Neopterygii</taxon>
        <taxon>Teleostei</taxon>
        <taxon>Neoteleostei</taxon>
        <taxon>Acanthomorphata</taxon>
        <taxon>Eupercaria</taxon>
        <taxon>Sciaenidae</taxon>
        <taxon>Collichthys</taxon>
    </lineage>
</organism>
<feature type="region of interest" description="Disordered" evidence="1">
    <location>
        <begin position="1184"/>
        <end position="1311"/>
    </location>
</feature>
<feature type="compositionally biased region" description="Acidic residues" evidence="1">
    <location>
        <begin position="731"/>
        <end position="742"/>
    </location>
</feature>
<dbReference type="GO" id="GO:0003779">
    <property type="term" value="F:actin binding"/>
    <property type="evidence" value="ECO:0007669"/>
    <property type="project" value="InterPro"/>
</dbReference>
<dbReference type="GO" id="GO:0005198">
    <property type="term" value="F:structural molecule activity"/>
    <property type="evidence" value="ECO:0007669"/>
    <property type="project" value="InterPro"/>
</dbReference>
<dbReference type="PROSITE" id="PS00660">
    <property type="entry name" value="FERM_1"/>
    <property type="match status" value="1"/>
</dbReference>
<feature type="region of interest" description="Disordered" evidence="1">
    <location>
        <begin position="1091"/>
        <end position="1114"/>
    </location>
</feature>
<dbReference type="InterPro" id="IPR019748">
    <property type="entry name" value="FERM_central"/>
</dbReference>
<feature type="compositionally biased region" description="Low complexity" evidence="1">
    <location>
        <begin position="64"/>
        <end position="74"/>
    </location>
</feature>
<dbReference type="InterPro" id="IPR007477">
    <property type="entry name" value="SAB_dom"/>
</dbReference>
<dbReference type="PANTHER" id="PTHR23280:SF21">
    <property type="entry name" value="PROTEIN 4.1 HOMOLOG"/>
    <property type="match status" value="1"/>
</dbReference>
<dbReference type="InterPro" id="IPR029071">
    <property type="entry name" value="Ubiquitin-like_domsf"/>
</dbReference>
<keyword evidence="6" id="KW-1185">Reference proteome</keyword>
<feature type="compositionally biased region" description="Acidic residues" evidence="1">
    <location>
        <begin position="1138"/>
        <end position="1149"/>
    </location>
</feature>
<evidence type="ECO:0000256" key="1">
    <source>
        <dbReference type="SAM" id="MobiDB-lite"/>
    </source>
</evidence>
<protein>
    <submittedName>
        <fullName evidence="5">Band 4.1-like protein 3 4.1B</fullName>
    </submittedName>
</protein>
<feature type="compositionally biased region" description="Low complexity" evidence="1">
    <location>
        <begin position="966"/>
        <end position="981"/>
    </location>
</feature>
<feature type="compositionally biased region" description="Polar residues" evidence="1">
    <location>
        <begin position="1284"/>
        <end position="1295"/>
    </location>
</feature>
<sequence length="1545" mass="170280">MTTESGADSEAKQPQENKETEKAKAKAAEPTSPQNQPEELPAAAGHSTPARKEQEPQDEDLVSHRSSTSRLSRSPLRGVKKVKIMQCKVTLLDGSDYTLNVEPPPVMLGCTVAIGTHPAASHKSKPEPAAARRLLMGGNSPEMLESHEACLSFSNWQTVVLSVKLNIFCLLPEIPKSFGRNKFTFINWLDPSKELKKQIRTGPWNFAFNVKFYPPDPSQLTEDITRYYLCLQLRDDVVSGRLPCSFATHTFEQFESTIGFKLPNHRAAKRLWKVCVEHHTFFRLVSPEAPPKKFLSLGSKFRYSGRTQAQTRRASSQIIRPAPFFERSSSKRYNMSRSLDGAPIMENHETLMKDSASDGAAKVISKGDIITTVTTEKKAEEEKAEQEDAQMDPVVTAEPVVSTPLRHDTKCSPRVYTTDPLRSELSLPSSPVSSNKVRRRRRENARKRASSVSPAKSSAGCRRRQALADRKAALLDEQALLLSARKQRLEQGKSRGGTLFSFSLHLPDLSSYLDDDGYITFPDLTEMRFLPECAQNFLPIKSPSLIPCFLFIFFFLLSTSFSVPYALTLSFPLALCLCYLEPKAASLTASIAQGYHDHDSSEEEETDSEQTDFAFDGEMTATESEVDDDDSEMRTQDTSPPSEMVKHQTNISELKRSFLETGDSTPGLTEWEKRLSSSPARSPRTDEPPMIEPLDVSCSPQQTEWQHVRVRHDIIEDTFAETKTSISSSATEDEEPAGEETEEVVEPKATKATGYLVKYVVDSITTSSGPHGISLSTTMDDDVFMDGTLREVEEKTPDSQDEVSERSMVKVSPRTVIQEVSQAISDKKGTLIILKDAEDKEEGKETSAVGEEEEPVVPGEAEAQENEVSETVEEDTSVVLEAKTTIAMASWISDEAKTEASEIISVLTNEVKEMTAPDALQQKAEVFTFTEFQTEESKSSVTQITLSESSTTSLAVTSDEPEEKAVVTTETEAAPEPAPAESTGPMVNIQTTEAAEAEPVHVTVELTARAEPADGQLDHAVVLQEDSGGNSLGDPPADSDVVKNLQPQQSASVELVAEKQPVATNLGLGERLSDSGDLPESAVLTLAAENEEVIDEDREDAGAEGQELASKDENDAFRFTIASAYIRDYKKRETQPPAEEEDSEGEAAECCLEDLEEELAGFENTGENTEVDGKRVQFSDEVKYFEEQENPTELKDDTEEVDEDRDECSPAGDEEQKSFPDIMKPLPFKKEKYYYVQMDSSEDEMERTEEEETDGKRGKEELNMREDVTASEEVKEGDRDEQDQQSSPHDMTQTEPLTSDAPLSSLPPAASPSEIVDAVDAGTKETPVVHTETKTITYESAEVDTNGDVDPGVLLSAQTITSETTSTTTTTHITKTVKGGISETRIEKRIVITGDADIDHDEVCLHCPSSFLCVCKVNNWICATAMNKVKSDHIEPGLLAVTRCVSADKVRLCRSARRRPVAVEPPVEVGYRDISAGAERAGPEIAEIRLQESLFRAGPDVPAQRLPSHHSSSPSWRSHSNEIPSVIALTDLKAAFVWTPHLGSR</sequence>
<feature type="compositionally biased region" description="Basic and acidic residues" evidence="1">
    <location>
        <begin position="1254"/>
        <end position="1278"/>
    </location>
</feature>
<feature type="compositionally biased region" description="Low complexity" evidence="1">
    <location>
        <begin position="423"/>
        <end position="435"/>
    </location>
</feature>
<feature type="domain" description="FERM C-terminal PH-like" evidence="4">
    <location>
        <begin position="198"/>
        <end position="290"/>
    </location>
</feature>
<name>A0A4U5UW77_COLLU</name>
<dbReference type="InterPro" id="IPR019747">
    <property type="entry name" value="FERM_CS"/>
</dbReference>
<feature type="region of interest" description="Disordered" evidence="1">
    <location>
        <begin position="838"/>
        <end position="876"/>
    </location>
</feature>
<evidence type="ECO:0000259" key="2">
    <source>
        <dbReference type="SMART" id="SM00295"/>
    </source>
</evidence>
<feature type="region of interest" description="Disordered" evidence="1">
    <location>
        <begin position="1"/>
        <end position="74"/>
    </location>
</feature>